<accession>A0A512C975</accession>
<comment type="subcellular location">
    <subcellularLocation>
        <location evidence="1">Cell membrane</location>
        <topology evidence="1">Multi-pass membrane protein</topology>
    </subcellularLocation>
</comment>
<sequence length="509" mass="57611">MQAGNKILINTGILYFKLIVSVAISLFTTRLILSALGTEDFGIFSVVGGVISLLGFINVAMTTTTQRFLSFSLGLEDVLQTRKVFANSIILHLFIGFLLLIVFETVGVYFLNNHLNIASERLQTANYLLQFIIGSTFLVIISVPYDGLANAHENMLFLSILDIFESIGKLCIAFILLNSSFDKLLLYGFLLFILTLLVRIIKWIYCNNKYVETKFNYKNDFEPKKIKEMSSFASWNLFGVLSSIGNNSGTAIVLNIYFGTIVNAAFGIAQQVNGQLSFLSQTLMKAIKPQMTKSEGSGNRARTIKLSIISSKFSFYLYSFVSIPLFFELPLILSIWLKDVPENTIVFCKLILVINLVRQFSMGIMSAVQAIGKIRLYQTVAGSMQLLVIPIGIVFYNLNYPNYTIFLIALLMEILSTIFRVYYFSFLTKYNVIKYITEVFIKPIAPIFISISGILLVQNLMPQDMLRFFVLITVFGLVYITTIYFMGINAYEKEKLNSILKNLRLKFKL</sequence>
<gene>
    <name evidence="7" type="ORF">CQA01_12740</name>
</gene>
<feature type="transmembrane region" description="Helical" evidence="6">
    <location>
        <begin position="89"/>
        <end position="112"/>
    </location>
</feature>
<feature type="transmembrane region" description="Helical" evidence="6">
    <location>
        <begin position="12"/>
        <end position="35"/>
    </location>
</feature>
<evidence type="ECO:0000256" key="2">
    <source>
        <dbReference type="ARBA" id="ARBA00022475"/>
    </source>
</evidence>
<dbReference type="PANTHER" id="PTHR30250:SF26">
    <property type="entry name" value="PSMA PROTEIN"/>
    <property type="match status" value="1"/>
</dbReference>
<keyword evidence="2" id="KW-1003">Cell membrane</keyword>
<comment type="caution">
    <text evidence="7">The sequence shown here is derived from an EMBL/GenBank/DDBJ whole genome shotgun (WGS) entry which is preliminary data.</text>
</comment>
<dbReference type="RefSeq" id="WP_146947366.1">
    <property type="nucleotide sequence ID" value="NZ_BJYV01000004.1"/>
</dbReference>
<dbReference type="AlphaFoldDB" id="A0A512C975"/>
<dbReference type="InterPro" id="IPR050833">
    <property type="entry name" value="Poly_Biosynth_Transport"/>
</dbReference>
<feature type="transmembrane region" description="Helical" evidence="6">
    <location>
        <begin position="315"/>
        <end position="337"/>
    </location>
</feature>
<feature type="transmembrane region" description="Helical" evidence="6">
    <location>
        <begin position="468"/>
        <end position="491"/>
    </location>
</feature>
<proteinExistence type="predicted"/>
<keyword evidence="5 6" id="KW-0472">Membrane</keyword>
<keyword evidence="8" id="KW-1185">Reference proteome</keyword>
<dbReference type="GO" id="GO:0005886">
    <property type="term" value="C:plasma membrane"/>
    <property type="evidence" value="ECO:0007669"/>
    <property type="project" value="UniProtKB-SubCell"/>
</dbReference>
<evidence type="ECO:0000256" key="4">
    <source>
        <dbReference type="ARBA" id="ARBA00022989"/>
    </source>
</evidence>
<evidence type="ECO:0000256" key="1">
    <source>
        <dbReference type="ARBA" id="ARBA00004651"/>
    </source>
</evidence>
<name>A0A512C975_9BACT</name>
<reference evidence="7 8" key="1">
    <citation type="submission" date="2019-07" db="EMBL/GenBank/DDBJ databases">
        <title>Whole genome shotgun sequence of Cyclobacterium qasimii NBRC 106168.</title>
        <authorList>
            <person name="Hosoyama A."/>
            <person name="Uohara A."/>
            <person name="Ohji S."/>
            <person name="Ichikawa N."/>
        </authorList>
    </citation>
    <scope>NUCLEOTIDE SEQUENCE [LARGE SCALE GENOMIC DNA]</scope>
    <source>
        <strain evidence="7 8">NBRC 106168</strain>
    </source>
</reference>
<keyword evidence="3 6" id="KW-0812">Transmembrane</keyword>
<feature type="transmembrane region" description="Helical" evidence="6">
    <location>
        <begin position="343"/>
        <end position="364"/>
    </location>
</feature>
<protein>
    <recommendedName>
        <fullName evidence="9">Na+-driven multidrug efflux pump</fullName>
    </recommendedName>
</protein>
<evidence type="ECO:0000313" key="8">
    <source>
        <dbReference type="Proteomes" id="UP000321301"/>
    </source>
</evidence>
<evidence type="ECO:0000256" key="3">
    <source>
        <dbReference type="ARBA" id="ARBA00022692"/>
    </source>
</evidence>
<evidence type="ECO:0000256" key="5">
    <source>
        <dbReference type="ARBA" id="ARBA00023136"/>
    </source>
</evidence>
<feature type="transmembrane region" description="Helical" evidence="6">
    <location>
        <begin position="435"/>
        <end position="456"/>
    </location>
</feature>
<feature type="transmembrane region" description="Helical" evidence="6">
    <location>
        <begin position="184"/>
        <end position="205"/>
    </location>
</feature>
<feature type="transmembrane region" description="Helical" evidence="6">
    <location>
        <begin position="41"/>
        <end position="61"/>
    </location>
</feature>
<evidence type="ECO:0000256" key="6">
    <source>
        <dbReference type="SAM" id="Phobius"/>
    </source>
</evidence>
<dbReference type="PANTHER" id="PTHR30250">
    <property type="entry name" value="PST FAMILY PREDICTED COLANIC ACID TRANSPORTER"/>
    <property type="match status" value="1"/>
</dbReference>
<feature type="transmembrane region" description="Helical" evidence="6">
    <location>
        <begin position="124"/>
        <end position="143"/>
    </location>
</feature>
<feature type="transmembrane region" description="Helical" evidence="6">
    <location>
        <begin position="376"/>
        <end position="397"/>
    </location>
</feature>
<dbReference type="EMBL" id="BJYV01000004">
    <property type="protein sequence ID" value="GEO20740.1"/>
    <property type="molecule type" value="Genomic_DNA"/>
</dbReference>
<dbReference type="Proteomes" id="UP000321301">
    <property type="component" value="Unassembled WGS sequence"/>
</dbReference>
<feature type="transmembrane region" description="Helical" evidence="6">
    <location>
        <begin position="155"/>
        <end position="178"/>
    </location>
</feature>
<organism evidence="7 8">
    <name type="scientific">Cyclobacterium qasimii</name>
    <dbReference type="NCBI Taxonomy" id="1350429"/>
    <lineage>
        <taxon>Bacteria</taxon>
        <taxon>Pseudomonadati</taxon>
        <taxon>Bacteroidota</taxon>
        <taxon>Cytophagia</taxon>
        <taxon>Cytophagales</taxon>
        <taxon>Cyclobacteriaceae</taxon>
        <taxon>Cyclobacterium</taxon>
    </lineage>
</organism>
<evidence type="ECO:0008006" key="9">
    <source>
        <dbReference type="Google" id="ProtNLM"/>
    </source>
</evidence>
<feature type="transmembrane region" description="Helical" evidence="6">
    <location>
        <begin position="403"/>
        <end position="423"/>
    </location>
</feature>
<evidence type="ECO:0000313" key="7">
    <source>
        <dbReference type="EMBL" id="GEO20740.1"/>
    </source>
</evidence>
<keyword evidence="4 6" id="KW-1133">Transmembrane helix</keyword>